<dbReference type="GO" id="GO:0016020">
    <property type="term" value="C:membrane"/>
    <property type="evidence" value="ECO:0007669"/>
    <property type="project" value="UniProtKB-SubCell"/>
</dbReference>
<feature type="transmembrane region" description="Helical" evidence="7">
    <location>
        <begin position="509"/>
        <end position="528"/>
    </location>
</feature>
<evidence type="ECO:0000256" key="6">
    <source>
        <dbReference type="ARBA" id="ARBA00044504"/>
    </source>
</evidence>
<protein>
    <submittedName>
        <fullName evidence="8">Protein NRT1/ PTR FAMILY 5.10</fullName>
    </submittedName>
</protein>
<reference evidence="8" key="2">
    <citation type="journal article" date="2024" name="Plant">
        <title>Genomic evolution and insights into agronomic trait innovations of Sesamum species.</title>
        <authorList>
            <person name="Miao H."/>
            <person name="Wang L."/>
            <person name="Qu L."/>
            <person name="Liu H."/>
            <person name="Sun Y."/>
            <person name="Le M."/>
            <person name="Wang Q."/>
            <person name="Wei S."/>
            <person name="Zheng Y."/>
            <person name="Lin W."/>
            <person name="Duan Y."/>
            <person name="Cao H."/>
            <person name="Xiong S."/>
            <person name="Wang X."/>
            <person name="Wei L."/>
            <person name="Li C."/>
            <person name="Ma Q."/>
            <person name="Ju M."/>
            <person name="Zhao R."/>
            <person name="Li G."/>
            <person name="Mu C."/>
            <person name="Tian Q."/>
            <person name="Mei H."/>
            <person name="Zhang T."/>
            <person name="Gao T."/>
            <person name="Zhang H."/>
        </authorList>
    </citation>
    <scope>NUCLEOTIDE SEQUENCE</scope>
    <source>
        <strain evidence="8">K16</strain>
    </source>
</reference>
<keyword evidence="5 7" id="KW-0472">Membrane</keyword>
<gene>
    <name evidence="8" type="ORF">Sango_2191200</name>
</gene>
<dbReference type="Proteomes" id="UP001289374">
    <property type="component" value="Unassembled WGS sequence"/>
</dbReference>
<dbReference type="SUPFAM" id="SSF103473">
    <property type="entry name" value="MFS general substrate transporter"/>
    <property type="match status" value="1"/>
</dbReference>
<comment type="caution">
    <text evidence="8">The sequence shown here is derived from an EMBL/GenBank/DDBJ whole genome shotgun (WGS) entry which is preliminary data.</text>
</comment>
<dbReference type="InterPro" id="IPR036259">
    <property type="entry name" value="MFS_trans_sf"/>
</dbReference>
<keyword evidence="3 7" id="KW-0812">Transmembrane</keyword>
<evidence type="ECO:0000256" key="3">
    <source>
        <dbReference type="ARBA" id="ARBA00022692"/>
    </source>
</evidence>
<keyword evidence="4 7" id="KW-1133">Transmembrane helix</keyword>
<evidence type="ECO:0000313" key="9">
    <source>
        <dbReference type="Proteomes" id="UP001289374"/>
    </source>
</evidence>
<feature type="transmembrane region" description="Helical" evidence="7">
    <location>
        <begin position="381"/>
        <end position="401"/>
    </location>
</feature>
<dbReference type="EMBL" id="JACGWL010000012">
    <property type="protein sequence ID" value="KAK4391279.1"/>
    <property type="molecule type" value="Genomic_DNA"/>
</dbReference>
<dbReference type="PANTHER" id="PTHR11654">
    <property type="entry name" value="OLIGOPEPTIDE TRANSPORTER-RELATED"/>
    <property type="match status" value="1"/>
</dbReference>
<reference evidence="8" key="1">
    <citation type="submission" date="2020-06" db="EMBL/GenBank/DDBJ databases">
        <authorList>
            <person name="Li T."/>
            <person name="Hu X."/>
            <person name="Zhang T."/>
            <person name="Song X."/>
            <person name="Zhang H."/>
            <person name="Dai N."/>
            <person name="Sheng W."/>
            <person name="Hou X."/>
            <person name="Wei L."/>
        </authorList>
    </citation>
    <scope>NUCLEOTIDE SEQUENCE</scope>
    <source>
        <strain evidence="8">K16</strain>
        <tissue evidence="8">Leaf</tissue>
    </source>
</reference>
<dbReference type="InterPro" id="IPR000109">
    <property type="entry name" value="POT_fam"/>
</dbReference>
<evidence type="ECO:0000256" key="5">
    <source>
        <dbReference type="ARBA" id="ARBA00023136"/>
    </source>
</evidence>
<sequence>MSSIATGDEAEIRLLNDEDVVPGSVDFKGRPAVRPKTGCWKSSPFIIGGGVAERLSYYGISSNLVSYLSGALGQPTATAAAELNAWFGASSLLPILGGFLADSFTGRFRMIILSCLLYISYLLVHKAKLPYSGIWDNVGVQGLSFLTLSALLSSSSSRCKPAANTLGCSPPDQFQILFFFFSLYLVAIAQGGLTPCLQAFGADQFEDEDEYELRLIDFRVNSTHVKNPFLRIYRVFIKAAKNWKAAAPVAISTEEEAQGILPQKSAQFRFLDKALLAPDGSINEKTCSVADVEDAKSLLRLAPIWFACLGYSIIYAQPSTLFTKQAATIDRHITGGFQLPAASLQQCFISVTITVSLVLYDRVFVPVARAITNKPSGISKLQRIGTGLFLSSTSIVIAAFVERKRLALASEYGLVDMPNATIPMGVWWLAPQYVLSAASDVFAMVGLQEFFYDEVPSELKSIGLAMYLSIFGVGSLLSSFLVSSIQKLTSGKGQDGWFANNLNRAHLDYFYLLLAGISAAGFAVFVCVNRSYVYRRRINI</sequence>
<proteinExistence type="inferred from homology"/>
<name>A0AAE2BMX7_9LAMI</name>
<comment type="similarity">
    <text evidence="2">Belongs to the major facilitator superfamily. Proton-dependent oligopeptide transporter (POT/PTR) (TC 2.A.17) family.</text>
</comment>
<comment type="subcellular location">
    <subcellularLocation>
        <location evidence="1">Membrane</location>
        <topology evidence="1">Multi-pass membrane protein</topology>
    </subcellularLocation>
</comment>
<evidence type="ECO:0000256" key="2">
    <source>
        <dbReference type="ARBA" id="ARBA00005982"/>
    </source>
</evidence>
<evidence type="ECO:0000256" key="4">
    <source>
        <dbReference type="ARBA" id="ARBA00022989"/>
    </source>
</evidence>
<feature type="transmembrane region" description="Helical" evidence="7">
    <location>
        <begin position="464"/>
        <end position="489"/>
    </location>
</feature>
<dbReference type="GO" id="GO:0022857">
    <property type="term" value="F:transmembrane transporter activity"/>
    <property type="evidence" value="ECO:0007669"/>
    <property type="project" value="InterPro"/>
</dbReference>
<evidence type="ECO:0000256" key="7">
    <source>
        <dbReference type="SAM" id="Phobius"/>
    </source>
</evidence>
<dbReference type="AlphaFoldDB" id="A0AAE2BMX7"/>
<comment type="similarity">
    <text evidence="6">Belongs to the major facilitator superfamily. Phosphate:H(+) symporter (TC 2.A.1.9) family.</text>
</comment>
<dbReference type="Pfam" id="PF00854">
    <property type="entry name" value="PTR2"/>
    <property type="match status" value="2"/>
</dbReference>
<evidence type="ECO:0000256" key="1">
    <source>
        <dbReference type="ARBA" id="ARBA00004141"/>
    </source>
</evidence>
<organism evidence="8 9">
    <name type="scientific">Sesamum angolense</name>
    <dbReference type="NCBI Taxonomy" id="2727404"/>
    <lineage>
        <taxon>Eukaryota</taxon>
        <taxon>Viridiplantae</taxon>
        <taxon>Streptophyta</taxon>
        <taxon>Embryophyta</taxon>
        <taxon>Tracheophyta</taxon>
        <taxon>Spermatophyta</taxon>
        <taxon>Magnoliopsida</taxon>
        <taxon>eudicotyledons</taxon>
        <taxon>Gunneridae</taxon>
        <taxon>Pentapetalae</taxon>
        <taxon>asterids</taxon>
        <taxon>lamiids</taxon>
        <taxon>Lamiales</taxon>
        <taxon>Pedaliaceae</taxon>
        <taxon>Sesamum</taxon>
    </lineage>
</organism>
<accession>A0AAE2BMX7</accession>
<keyword evidence="9" id="KW-1185">Reference proteome</keyword>
<dbReference type="Gene3D" id="1.20.1250.20">
    <property type="entry name" value="MFS general substrate transporter like domains"/>
    <property type="match status" value="2"/>
</dbReference>
<evidence type="ECO:0000313" key="8">
    <source>
        <dbReference type="EMBL" id="KAK4391279.1"/>
    </source>
</evidence>